<gene>
    <name evidence="1" type="primary">AVEN_173891_1</name>
    <name evidence="1" type="ORF">CEXT_531551</name>
</gene>
<name>A0AAV4WGS5_CAEEX</name>
<protein>
    <submittedName>
        <fullName evidence="1">Uncharacterized protein</fullName>
    </submittedName>
</protein>
<sequence>MQNRAYHSAIKISAYETMFGCPAKLGLYSFMLPQSLLHSINAEEDPEKLEDSQDTGIMGSQSNLTKEDIPLFPASTELPIEIKEFIDSNLKVPSTRLIQDSVMKNIPIPYTFKESSLHVEEVITELPSTLAESSSQFCIEPVKRTMQDMICIVLFKSSIWCSHV</sequence>
<accession>A0AAV4WGS5</accession>
<keyword evidence="2" id="KW-1185">Reference proteome</keyword>
<dbReference type="AlphaFoldDB" id="A0AAV4WGS5"/>
<dbReference type="EMBL" id="BPLR01016117">
    <property type="protein sequence ID" value="GIY81399.1"/>
    <property type="molecule type" value="Genomic_DNA"/>
</dbReference>
<evidence type="ECO:0000313" key="2">
    <source>
        <dbReference type="Proteomes" id="UP001054945"/>
    </source>
</evidence>
<dbReference type="Proteomes" id="UP001054945">
    <property type="component" value="Unassembled WGS sequence"/>
</dbReference>
<proteinExistence type="predicted"/>
<organism evidence="1 2">
    <name type="scientific">Caerostris extrusa</name>
    <name type="common">Bark spider</name>
    <name type="synonym">Caerostris bankana</name>
    <dbReference type="NCBI Taxonomy" id="172846"/>
    <lineage>
        <taxon>Eukaryota</taxon>
        <taxon>Metazoa</taxon>
        <taxon>Ecdysozoa</taxon>
        <taxon>Arthropoda</taxon>
        <taxon>Chelicerata</taxon>
        <taxon>Arachnida</taxon>
        <taxon>Araneae</taxon>
        <taxon>Araneomorphae</taxon>
        <taxon>Entelegynae</taxon>
        <taxon>Araneoidea</taxon>
        <taxon>Araneidae</taxon>
        <taxon>Caerostris</taxon>
    </lineage>
</organism>
<reference evidence="1 2" key="1">
    <citation type="submission" date="2021-06" db="EMBL/GenBank/DDBJ databases">
        <title>Caerostris extrusa draft genome.</title>
        <authorList>
            <person name="Kono N."/>
            <person name="Arakawa K."/>
        </authorList>
    </citation>
    <scope>NUCLEOTIDE SEQUENCE [LARGE SCALE GENOMIC DNA]</scope>
</reference>
<comment type="caution">
    <text evidence="1">The sequence shown here is derived from an EMBL/GenBank/DDBJ whole genome shotgun (WGS) entry which is preliminary data.</text>
</comment>
<evidence type="ECO:0000313" key="1">
    <source>
        <dbReference type="EMBL" id="GIY81399.1"/>
    </source>
</evidence>